<dbReference type="PANTHER" id="PTHR24421:SF61">
    <property type="entry name" value="OXYGEN SENSOR HISTIDINE KINASE NREB"/>
    <property type="match status" value="1"/>
</dbReference>
<dbReference type="Gene3D" id="3.30.565.10">
    <property type="entry name" value="Histidine kinase-like ATPase, C-terminal domain"/>
    <property type="match status" value="1"/>
</dbReference>
<feature type="region of interest" description="Disordered" evidence="4">
    <location>
        <begin position="1"/>
        <end position="52"/>
    </location>
</feature>
<dbReference type="RefSeq" id="WP_377386969.1">
    <property type="nucleotide sequence ID" value="NZ_JBHSAN010000008.1"/>
</dbReference>
<keyword evidence="2" id="KW-0418">Kinase</keyword>
<feature type="transmembrane region" description="Helical" evidence="5">
    <location>
        <begin position="143"/>
        <end position="160"/>
    </location>
</feature>
<dbReference type="Pfam" id="PF02518">
    <property type="entry name" value="HATPase_c"/>
    <property type="match status" value="1"/>
</dbReference>
<proteinExistence type="predicted"/>
<dbReference type="InterPro" id="IPR036890">
    <property type="entry name" value="HATPase_C_sf"/>
</dbReference>
<keyword evidence="5" id="KW-0812">Transmembrane</keyword>
<reference evidence="8" key="1">
    <citation type="journal article" date="2019" name="Int. J. Syst. Evol. Microbiol.">
        <title>The Global Catalogue of Microorganisms (GCM) 10K type strain sequencing project: providing services to taxonomists for standard genome sequencing and annotation.</title>
        <authorList>
            <consortium name="The Broad Institute Genomics Platform"/>
            <consortium name="The Broad Institute Genome Sequencing Center for Infectious Disease"/>
            <person name="Wu L."/>
            <person name="Ma J."/>
        </authorList>
    </citation>
    <scope>NUCLEOTIDE SEQUENCE [LARGE SCALE GENOMIC DNA]</scope>
    <source>
        <strain evidence="8">IBRC-M 10906</strain>
    </source>
</reference>
<gene>
    <name evidence="7" type="ORF">ACFS2C_00065</name>
</gene>
<dbReference type="InterPro" id="IPR003594">
    <property type="entry name" value="HATPase_dom"/>
</dbReference>
<comment type="caution">
    <text evidence="7">The sequence shown here is derived from an EMBL/GenBank/DDBJ whole genome shotgun (WGS) entry which is preliminary data.</text>
</comment>
<feature type="domain" description="Histidine kinase/HSP90-like ATPase" evidence="6">
    <location>
        <begin position="356"/>
        <end position="450"/>
    </location>
</feature>
<evidence type="ECO:0000256" key="3">
    <source>
        <dbReference type="ARBA" id="ARBA00023012"/>
    </source>
</evidence>
<evidence type="ECO:0000259" key="6">
    <source>
        <dbReference type="SMART" id="SM00387"/>
    </source>
</evidence>
<evidence type="ECO:0000256" key="2">
    <source>
        <dbReference type="ARBA" id="ARBA00022777"/>
    </source>
</evidence>
<evidence type="ECO:0000256" key="4">
    <source>
        <dbReference type="SAM" id="MobiDB-lite"/>
    </source>
</evidence>
<dbReference type="InterPro" id="IPR050482">
    <property type="entry name" value="Sensor_HK_TwoCompSys"/>
</dbReference>
<dbReference type="Proteomes" id="UP001597478">
    <property type="component" value="Unassembled WGS sequence"/>
</dbReference>
<keyword evidence="5" id="KW-1133">Transmembrane helix</keyword>
<keyword evidence="1" id="KW-0808">Transferase</keyword>
<dbReference type="SUPFAM" id="SSF55874">
    <property type="entry name" value="ATPase domain of HSP90 chaperone/DNA topoisomerase II/histidine kinase"/>
    <property type="match status" value="1"/>
</dbReference>
<feature type="transmembrane region" description="Helical" evidence="5">
    <location>
        <begin position="120"/>
        <end position="137"/>
    </location>
</feature>
<dbReference type="InterPro" id="IPR007168">
    <property type="entry name" value="Phageshock_PspC_N"/>
</dbReference>
<keyword evidence="5" id="KW-0472">Membrane</keyword>
<feature type="compositionally biased region" description="Low complexity" evidence="4">
    <location>
        <begin position="17"/>
        <end position="45"/>
    </location>
</feature>
<evidence type="ECO:0000313" key="8">
    <source>
        <dbReference type="Proteomes" id="UP001597478"/>
    </source>
</evidence>
<feature type="transmembrane region" description="Helical" evidence="5">
    <location>
        <begin position="221"/>
        <end position="245"/>
    </location>
</feature>
<dbReference type="Pfam" id="PF04024">
    <property type="entry name" value="PspC"/>
    <property type="match status" value="1"/>
</dbReference>
<dbReference type="EMBL" id="JBHUOF010000001">
    <property type="protein sequence ID" value="MFD2797786.1"/>
    <property type="molecule type" value="Genomic_DNA"/>
</dbReference>
<evidence type="ECO:0000313" key="7">
    <source>
        <dbReference type="EMBL" id="MFD2797786.1"/>
    </source>
</evidence>
<protein>
    <submittedName>
        <fullName evidence="7">PspC domain-containing protein</fullName>
    </submittedName>
</protein>
<accession>A0ABW5W6F7</accession>
<keyword evidence="3" id="KW-0902">Two-component regulatory system</keyword>
<dbReference type="SMART" id="SM00387">
    <property type="entry name" value="HATPase_c"/>
    <property type="match status" value="1"/>
</dbReference>
<name>A0ABW5W6F7_9PSEU</name>
<evidence type="ECO:0000256" key="5">
    <source>
        <dbReference type="SAM" id="Phobius"/>
    </source>
</evidence>
<feature type="transmembrane region" description="Helical" evidence="5">
    <location>
        <begin position="181"/>
        <end position="209"/>
    </location>
</feature>
<evidence type="ECO:0000256" key="1">
    <source>
        <dbReference type="ARBA" id="ARBA00022679"/>
    </source>
</evidence>
<sequence>MGDVQEPRAQPTDERAAPTARPVPDRAAAAPAVSPSRAVAESEAPPKMHRRRTGRALAGVAGGLADHLEVKVLWVRATFAVLAAFGGLGLVAYGLLWVFVPQQSREDAQYEESTKERQQAYGLIALGIGLTVAGGAITGLFSGWVGLPVAVALVGAAVVWREADESQRRRWRVGARTGVAGAVLGGGGWSAAIRVFAGVALVMTGIGVIVLRGSSLDQIQFALIAVLATLVGVAVLTVPFWLRLVRDLGEERRARIRTEERAEIAAHLHDSVLQTLALIQKQAESPREVARLARGQERELRAWLYGPSGYGTPKRQSETEQHGTLSQAIAATCGEVEDAFAISVQQVVVGDFELDEQLTALVQAARESIVNAAKHAGVDEVSVYAEVEPASVTVFVRDRGKGFDPDSVPGDRHGLADSIRGRMERNGGTCRLRTAPGEGTEVQLEMPRRVSAKTSQGAG</sequence>
<organism evidence="7 8">
    <name type="scientific">Prauserella oleivorans</name>
    <dbReference type="NCBI Taxonomy" id="1478153"/>
    <lineage>
        <taxon>Bacteria</taxon>
        <taxon>Bacillati</taxon>
        <taxon>Actinomycetota</taxon>
        <taxon>Actinomycetes</taxon>
        <taxon>Pseudonocardiales</taxon>
        <taxon>Pseudonocardiaceae</taxon>
        <taxon>Prauserella</taxon>
    </lineage>
</organism>
<keyword evidence="8" id="KW-1185">Reference proteome</keyword>
<feature type="transmembrane region" description="Helical" evidence="5">
    <location>
        <begin position="73"/>
        <end position="99"/>
    </location>
</feature>
<dbReference type="PANTHER" id="PTHR24421">
    <property type="entry name" value="NITRATE/NITRITE SENSOR PROTEIN NARX-RELATED"/>
    <property type="match status" value="1"/>
</dbReference>
<dbReference type="CDD" id="cd16917">
    <property type="entry name" value="HATPase_UhpB-NarQ-NarX-like"/>
    <property type="match status" value="1"/>
</dbReference>